<evidence type="ECO:0000259" key="2">
    <source>
        <dbReference type="Pfam" id="PF03732"/>
    </source>
</evidence>
<comment type="caution">
    <text evidence="3">The sequence shown here is derived from an EMBL/GenBank/DDBJ whole genome shotgun (WGS) entry which is preliminary data.</text>
</comment>
<sequence length="242" mass="27886">MEETIKALQEGNSPFDYSDNHWNLFTGMRLPPKIKIPDFKRYDGTRDPRHHLRHYQSKMLPYRDYEEFVNQTFQDSLMGSALDWFMNLKASDIPTWTDLSQKFLNQYRFWVETPPTLLDLSMMVMRESQTFEAYATEWRGKAAKHNLIEAGKKLDMGVMLGRIEGPSRKKDGEESKKQTATKSRKSKDATVGAVNSGHQAPQSISVDYTPALQTSQAYAHLVHYTQLYPAQQAYSPTLPIII</sequence>
<dbReference type="PANTHER" id="PTHR33223:SF8">
    <property type="entry name" value="OS04G0172440 PROTEIN"/>
    <property type="match status" value="1"/>
</dbReference>
<dbReference type="Pfam" id="PF03732">
    <property type="entry name" value="Retrotrans_gag"/>
    <property type="match status" value="1"/>
</dbReference>
<evidence type="ECO:0000313" key="3">
    <source>
        <dbReference type="EMBL" id="PKI38873.1"/>
    </source>
</evidence>
<feature type="region of interest" description="Disordered" evidence="1">
    <location>
        <begin position="163"/>
        <end position="197"/>
    </location>
</feature>
<dbReference type="AlphaFoldDB" id="A0A2I0I4Y0"/>
<evidence type="ECO:0000313" key="4">
    <source>
        <dbReference type="Proteomes" id="UP000233551"/>
    </source>
</evidence>
<evidence type="ECO:0000256" key="1">
    <source>
        <dbReference type="SAM" id="MobiDB-lite"/>
    </source>
</evidence>
<name>A0A2I0I4Y0_PUNGR</name>
<keyword evidence="4" id="KW-1185">Reference proteome</keyword>
<reference evidence="3 4" key="1">
    <citation type="submission" date="2017-11" db="EMBL/GenBank/DDBJ databases">
        <title>De-novo sequencing of pomegranate (Punica granatum L.) genome.</title>
        <authorList>
            <person name="Akparov Z."/>
            <person name="Amiraslanov A."/>
            <person name="Hajiyeva S."/>
            <person name="Abbasov M."/>
            <person name="Kaur K."/>
            <person name="Hamwieh A."/>
            <person name="Solovyev V."/>
            <person name="Salamov A."/>
            <person name="Braich B."/>
            <person name="Kosarev P."/>
            <person name="Mahmoud A."/>
            <person name="Hajiyev E."/>
            <person name="Babayeva S."/>
            <person name="Izzatullayeva V."/>
            <person name="Mammadov A."/>
            <person name="Mammadov A."/>
            <person name="Sharifova S."/>
            <person name="Ojaghi J."/>
            <person name="Eynullazada K."/>
            <person name="Bayramov B."/>
            <person name="Abdulazimova A."/>
            <person name="Shahmuradov I."/>
        </authorList>
    </citation>
    <scope>NUCLEOTIDE SEQUENCE [LARGE SCALE GENOMIC DNA]</scope>
    <source>
        <strain evidence="4">cv. AG2017</strain>
        <tissue evidence="3">Leaf</tissue>
    </source>
</reference>
<proteinExistence type="predicted"/>
<organism evidence="3 4">
    <name type="scientific">Punica granatum</name>
    <name type="common">Pomegranate</name>
    <dbReference type="NCBI Taxonomy" id="22663"/>
    <lineage>
        <taxon>Eukaryota</taxon>
        <taxon>Viridiplantae</taxon>
        <taxon>Streptophyta</taxon>
        <taxon>Embryophyta</taxon>
        <taxon>Tracheophyta</taxon>
        <taxon>Spermatophyta</taxon>
        <taxon>Magnoliopsida</taxon>
        <taxon>eudicotyledons</taxon>
        <taxon>Gunneridae</taxon>
        <taxon>Pentapetalae</taxon>
        <taxon>rosids</taxon>
        <taxon>malvids</taxon>
        <taxon>Myrtales</taxon>
        <taxon>Lythraceae</taxon>
        <taxon>Punica</taxon>
    </lineage>
</organism>
<feature type="domain" description="Retrotransposon gag" evidence="2">
    <location>
        <begin position="76"/>
        <end position="138"/>
    </location>
</feature>
<dbReference type="InterPro" id="IPR005162">
    <property type="entry name" value="Retrotrans_gag_dom"/>
</dbReference>
<accession>A0A2I0I4Y0</accession>
<dbReference type="PANTHER" id="PTHR33223">
    <property type="entry name" value="CCHC-TYPE DOMAIN-CONTAINING PROTEIN"/>
    <property type="match status" value="1"/>
</dbReference>
<dbReference type="EMBL" id="PGOL01003978">
    <property type="protein sequence ID" value="PKI38873.1"/>
    <property type="molecule type" value="Genomic_DNA"/>
</dbReference>
<gene>
    <name evidence="3" type="ORF">CRG98_040744</name>
</gene>
<dbReference type="STRING" id="22663.A0A2I0I4Y0"/>
<protein>
    <recommendedName>
        <fullName evidence="2">Retrotransposon gag domain-containing protein</fullName>
    </recommendedName>
</protein>
<dbReference type="Proteomes" id="UP000233551">
    <property type="component" value="Unassembled WGS sequence"/>
</dbReference>
<feature type="compositionally biased region" description="Basic and acidic residues" evidence="1">
    <location>
        <begin position="165"/>
        <end position="177"/>
    </location>
</feature>